<dbReference type="EMBL" id="JAGSYN010000180">
    <property type="protein sequence ID" value="KAG7662372.1"/>
    <property type="molecule type" value="Genomic_DNA"/>
</dbReference>
<dbReference type="PANTHER" id="PTHR15615:SF94">
    <property type="entry name" value="PHO85 CYCLIN-6-RELATED"/>
    <property type="match status" value="1"/>
</dbReference>
<evidence type="ECO:0000256" key="1">
    <source>
        <dbReference type="SAM" id="MobiDB-lite"/>
    </source>
</evidence>
<dbReference type="InterPro" id="IPR013922">
    <property type="entry name" value="Cyclin_PHO80-like"/>
</dbReference>
<feature type="region of interest" description="Disordered" evidence="1">
    <location>
        <begin position="86"/>
        <end position="116"/>
    </location>
</feature>
<dbReference type="OrthoDB" id="1060854at2759"/>
<keyword evidence="3" id="KW-1185">Reference proteome</keyword>
<dbReference type="PANTHER" id="PTHR15615">
    <property type="match status" value="1"/>
</dbReference>
<dbReference type="AlphaFoldDB" id="A0A8J5UKY8"/>
<dbReference type="RefSeq" id="XP_049262605.1">
    <property type="nucleotide sequence ID" value="XM_049408070.1"/>
</dbReference>
<dbReference type="GO" id="GO:0000307">
    <property type="term" value="C:cyclin-dependent protein kinase holoenzyme complex"/>
    <property type="evidence" value="ECO:0007669"/>
    <property type="project" value="TreeGrafter"/>
</dbReference>
<accession>A0A8J5UKY8</accession>
<feature type="compositionally biased region" description="Low complexity" evidence="1">
    <location>
        <begin position="234"/>
        <end position="248"/>
    </location>
</feature>
<feature type="compositionally biased region" description="Low complexity" evidence="1">
    <location>
        <begin position="29"/>
        <end position="45"/>
    </location>
</feature>
<dbReference type="GO" id="GO:0005634">
    <property type="term" value="C:nucleus"/>
    <property type="evidence" value="ECO:0007669"/>
    <property type="project" value="TreeGrafter"/>
</dbReference>
<gene>
    <name evidence="2" type="ORF">J8A68_004143</name>
</gene>
<protein>
    <submittedName>
        <fullName evidence="2">PCL7</fullName>
    </submittedName>
</protein>
<feature type="compositionally biased region" description="Pro residues" evidence="1">
    <location>
        <begin position="373"/>
        <end position="390"/>
    </location>
</feature>
<feature type="compositionally biased region" description="Low complexity" evidence="1">
    <location>
        <begin position="96"/>
        <end position="116"/>
    </location>
</feature>
<feature type="region of interest" description="Disordered" evidence="1">
    <location>
        <begin position="1"/>
        <end position="60"/>
    </location>
</feature>
<dbReference type="Proteomes" id="UP000694255">
    <property type="component" value="Unassembled WGS sequence"/>
</dbReference>
<dbReference type="GO" id="GO:0016538">
    <property type="term" value="F:cyclin-dependent protein serine/threonine kinase regulator activity"/>
    <property type="evidence" value="ECO:0007669"/>
    <property type="project" value="TreeGrafter"/>
</dbReference>
<feature type="compositionally biased region" description="Basic and acidic residues" evidence="1">
    <location>
        <begin position="502"/>
        <end position="516"/>
    </location>
</feature>
<reference evidence="2 3" key="1">
    <citation type="journal article" date="2021" name="DNA Res.">
        <title>Genome analysis of Candida subhashii reveals its hybrid nature and dual mitochondrial genome conformations.</title>
        <authorList>
            <person name="Mixao V."/>
            <person name="Hegedusova E."/>
            <person name="Saus E."/>
            <person name="Pryszcz L.P."/>
            <person name="Cillingova A."/>
            <person name="Nosek J."/>
            <person name="Gabaldon T."/>
        </authorList>
    </citation>
    <scope>NUCLEOTIDE SEQUENCE [LARGE SCALE GENOMIC DNA]</scope>
    <source>
        <strain evidence="2 3">CBS 10753</strain>
    </source>
</reference>
<dbReference type="GeneID" id="73470943"/>
<dbReference type="CDD" id="cd20558">
    <property type="entry name" value="CYCLIN_ScPCL7-like"/>
    <property type="match status" value="1"/>
</dbReference>
<dbReference type="GO" id="GO:0019901">
    <property type="term" value="F:protein kinase binding"/>
    <property type="evidence" value="ECO:0007669"/>
    <property type="project" value="InterPro"/>
</dbReference>
<feature type="compositionally biased region" description="Acidic residues" evidence="1">
    <location>
        <begin position="517"/>
        <end position="540"/>
    </location>
</feature>
<feature type="compositionally biased region" description="Polar residues" evidence="1">
    <location>
        <begin position="259"/>
        <end position="268"/>
    </location>
</feature>
<dbReference type="Pfam" id="PF08613">
    <property type="entry name" value="Cyclin"/>
    <property type="match status" value="1"/>
</dbReference>
<feature type="region of interest" description="Disordered" evidence="1">
    <location>
        <begin position="475"/>
        <end position="540"/>
    </location>
</feature>
<feature type="region of interest" description="Disordered" evidence="1">
    <location>
        <begin position="332"/>
        <end position="395"/>
    </location>
</feature>
<organism evidence="2 3">
    <name type="scientific">[Candida] subhashii</name>
    <dbReference type="NCBI Taxonomy" id="561895"/>
    <lineage>
        <taxon>Eukaryota</taxon>
        <taxon>Fungi</taxon>
        <taxon>Dikarya</taxon>
        <taxon>Ascomycota</taxon>
        <taxon>Saccharomycotina</taxon>
        <taxon>Pichiomycetes</taxon>
        <taxon>Debaryomycetaceae</taxon>
        <taxon>Spathaspora</taxon>
    </lineage>
</organism>
<name>A0A8J5UKY8_9ASCO</name>
<evidence type="ECO:0000313" key="2">
    <source>
        <dbReference type="EMBL" id="KAG7662372.1"/>
    </source>
</evidence>
<feature type="region of interest" description="Disordered" evidence="1">
    <location>
        <begin position="233"/>
        <end position="310"/>
    </location>
</feature>
<comment type="caution">
    <text evidence="2">The sequence shown here is derived from an EMBL/GenBank/DDBJ whole genome shotgun (WGS) entry which is preliminary data.</text>
</comment>
<proteinExistence type="predicted"/>
<evidence type="ECO:0000313" key="3">
    <source>
        <dbReference type="Proteomes" id="UP000694255"/>
    </source>
</evidence>
<feature type="compositionally biased region" description="Low complexity" evidence="1">
    <location>
        <begin position="274"/>
        <end position="289"/>
    </location>
</feature>
<sequence>MSSQFNHSNAAIEHHHQLHDHHHTTGTASNVQPQQSSTSSSIPGSANDDGNRLGSTSSIASFHKPQISNLTKNLLSSSNSQINNNSAFASDTGIGSNQSQLPPNPPSYASSINNNNNNTLSSSSARFIPNNSTDFNCQSYHSFNANNGFQQYSHPSVNDNINYIPSSHNTPTVVSTSYSSNHSYNASLPTINTTTNNNNFQSSSSSYRPPTGIVPHAIPTTNVFTDTAMTNRDSFSSASSSFTQSGFSIPNQYQPPAPHSMQSHSLQRQLRFPNSLPASNNNTNNISSSFHQQHAPPLQEQEAPHLQQSQPQAASYLNIVPQSVIVDRSLPTSGATSAESSTPLNPPPSNLRNQALSLPQDEHHSASSLTDKTPPPPPQPPAQLDPYVPPEPDHYMTYSEFLTNLTTKDHSEGSTSSSSSSEEHLNIVDYPVNDLIVMLSCLLTKIIEANDKLHPNHFENTIAIRQKLKDEKRLKKLQRKKQQQQRQQQQQQEGESDDIDVDHDYRNESSERRRAEEEQEDDDMDFDEDDEGDDEDDDDDEIKNKYLANVLAFHGTNIPGISLHAYLSRVLKYCPVTNEVFLSLLVYFDRIAKKANNLNQQKKKSVDSQNTINNNIDNDQNESEQLFVMDSYNIHRLIISGITVSSKFFSDIFYKNLRYAKVGGLPLEELNYLELQFLLLLDFKLMISVEDLQNYGDLLLRFWKREQITNELVNNNPENPSKQEIKG</sequence>